<evidence type="ECO:0000256" key="2">
    <source>
        <dbReference type="ARBA" id="ARBA00022679"/>
    </source>
</evidence>
<evidence type="ECO:0000313" key="4">
    <source>
        <dbReference type="EMBL" id="KKM90851.1"/>
    </source>
</evidence>
<feature type="domain" description="Thymidylate synthase/dCMP hydroxymethylase" evidence="3">
    <location>
        <begin position="89"/>
        <end position="192"/>
    </location>
</feature>
<protein>
    <recommendedName>
        <fullName evidence="3">Thymidylate synthase/dCMP hydroxymethylase domain-containing protein</fullName>
    </recommendedName>
</protein>
<feature type="non-terminal residue" evidence="4">
    <location>
        <position position="196"/>
    </location>
</feature>
<name>A0A0F9LUW6_9ZZZZ</name>
<dbReference type="AlphaFoldDB" id="A0A0F9LUW6"/>
<dbReference type="SUPFAM" id="SSF55831">
    <property type="entry name" value="Thymidylate synthase/dCMP hydroxymethylase"/>
    <property type="match status" value="1"/>
</dbReference>
<dbReference type="GO" id="GO:0005737">
    <property type="term" value="C:cytoplasm"/>
    <property type="evidence" value="ECO:0007669"/>
    <property type="project" value="InterPro"/>
</dbReference>
<organism evidence="4">
    <name type="scientific">marine sediment metagenome</name>
    <dbReference type="NCBI Taxonomy" id="412755"/>
    <lineage>
        <taxon>unclassified sequences</taxon>
        <taxon>metagenomes</taxon>
        <taxon>ecological metagenomes</taxon>
    </lineage>
</organism>
<dbReference type="InterPro" id="IPR023451">
    <property type="entry name" value="Thymidate_synth/dCMP_Mease_dom"/>
</dbReference>
<evidence type="ECO:0000259" key="3">
    <source>
        <dbReference type="Pfam" id="PF00303"/>
    </source>
</evidence>
<dbReference type="GO" id="GO:0006235">
    <property type="term" value="P:dTTP biosynthetic process"/>
    <property type="evidence" value="ECO:0007669"/>
    <property type="project" value="InterPro"/>
</dbReference>
<dbReference type="PIRSF" id="PIRSF036752">
    <property type="entry name" value="TSase_MJ051"/>
    <property type="match status" value="1"/>
</dbReference>
<dbReference type="GO" id="GO:0004799">
    <property type="term" value="F:thymidylate synthase activity"/>
    <property type="evidence" value="ECO:0007669"/>
    <property type="project" value="InterPro"/>
</dbReference>
<dbReference type="Pfam" id="PF00303">
    <property type="entry name" value="Thymidylat_synt"/>
    <property type="match status" value="1"/>
</dbReference>
<keyword evidence="2" id="KW-0808">Transferase</keyword>
<dbReference type="InterPro" id="IPR014620">
    <property type="entry name" value="Thymidylate_synthase_arc"/>
</dbReference>
<dbReference type="InterPro" id="IPR036926">
    <property type="entry name" value="Thymidate_synth/dCMP_Mease_sf"/>
</dbReference>
<accession>A0A0F9LUW6</accession>
<sequence>MSQTEMNKGCPVITVRGETLPEVWEKSVIECWKRGIAIKTEYDKTEDPPSRDCTMIMEVAHPFKEPRLHRAFPAGLEDLEIYRQEVLLGIHDDWIKPEEGKWEYTYHERLFDYKIEGRSIDQIDYVVRKLSETPYSRRAQAVTWKSWLDPEYDDPPCLQRLWFRIFEDYLQLNVHFRSNDAFKAAFMNIFVFTELQ</sequence>
<reference evidence="4" key="1">
    <citation type="journal article" date="2015" name="Nature">
        <title>Complex archaea that bridge the gap between prokaryotes and eukaryotes.</title>
        <authorList>
            <person name="Spang A."/>
            <person name="Saw J.H."/>
            <person name="Jorgensen S.L."/>
            <person name="Zaremba-Niedzwiedzka K."/>
            <person name="Martijn J."/>
            <person name="Lind A.E."/>
            <person name="van Eijk R."/>
            <person name="Schleper C."/>
            <person name="Guy L."/>
            <person name="Ettema T.J."/>
        </authorList>
    </citation>
    <scope>NUCLEOTIDE SEQUENCE</scope>
</reference>
<dbReference type="Gene3D" id="3.30.572.10">
    <property type="entry name" value="Thymidylate synthase/dCMP hydroxymethylase domain"/>
    <property type="match status" value="1"/>
</dbReference>
<keyword evidence="1" id="KW-0963">Cytoplasm</keyword>
<dbReference type="EMBL" id="LAZR01006618">
    <property type="protein sequence ID" value="KKM90851.1"/>
    <property type="molecule type" value="Genomic_DNA"/>
</dbReference>
<gene>
    <name evidence="4" type="ORF">LCGC14_1234410</name>
</gene>
<evidence type="ECO:0000256" key="1">
    <source>
        <dbReference type="ARBA" id="ARBA00022490"/>
    </source>
</evidence>
<proteinExistence type="predicted"/>
<comment type="caution">
    <text evidence="4">The sequence shown here is derived from an EMBL/GenBank/DDBJ whole genome shotgun (WGS) entry which is preliminary data.</text>
</comment>